<dbReference type="SUPFAM" id="SSF56112">
    <property type="entry name" value="Protein kinase-like (PK-like)"/>
    <property type="match status" value="1"/>
</dbReference>
<comment type="caution">
    <text evidence="13">The sequence shown here is derived from an EMBL/GenBank/DDBJ whole genome shotgun (WGS) entry which is preliminary data.</text>
</comment>
<name>A0A941E9H8_9ACTN</name>
<dbReference type="PROSITE" id="PS50011">
    <property type="entry name" value="PROTEIN_KINASE_DOM"/>
    <property type="match status" value="1"/>
</dbReference>
<dbReference type="EC" id="2.7.11.1" evidence="1"/>
<dbReference type="Gene3D" id="1.10.510.10">
    <property type="entry name" value="Transferase(Phosphotransferase) domain 1"/>
    <property type="match status" value="1"/>
</dbReference>
<feature type="domain" description="PASTA" evidence="12">
    <location>
        <begin position="547"/>
        <end position="608"/>
    </location>
</feature>
<dbReference type="NCBIfam" id="NF033483">
    <property type="entry name" value="PknB_PASTA_kin"/>
    <property type="match status" value="1"/>
</dbReference>
<dbReference type="PROSITE" id="PS51178">
    <property type="entry name" value="PASTA"/>
    <property type="match status" value="3"/>
</dbReference>
<accession>A0A941E9H8</accession>
<gene>
    <name evidence="13" type="primary">pknB</name>
    <name evidence="13" type="ORF">KDK95_09205</name>
</gene>
<dbReference type="CDD" id="cd06577">
    <property type="entry name" value="PASTA_pknB"/>
    <property type="match status" value="3"/>
</dbReference>
<dbReference type="PANTHER" id="PTHR43289:SF34">
    <property type="entry name" value="SERINE_THREONINE-PROTEIN KINASE YBDM-RELATED"/>
    <property type="match status" value="1"/>
</dbReference>
<feature type="compositionally biased region" description="Basic and acidic residues" evidence="9">
    <location>
        <begin position="368"/>
        <end position="382"/>
    </location>
</feature>
<evidence type="ECO:0000259" key="12">
    <source>
        <dbReference type="PROSITE" id="PS51178"/>
    </source>
</evidence>
<keyword evidence="4" id="KW-0547">Nucleotide-binding</keyword>
<dbReference type="InterPro" id="IPR011009">
    <property type="entry name" value="Kinase-like_dom_sf"/>
</dbReference>
<dbReference type="GO" id="GO:0004674">
    <property type="term" value="F:protein serine/threonine kinase activity"/>
    <property type="evidence" value="ECO:0007669"/>
    <property type="project" value="UniProtKB-KW"/>
</dbReference>
<feature type="region of interest" description="Disordered" evidence="9">
    <location>
        <begin position="339"/>
        <end position="382"/>
    </location>
</feature>
<dbReference type="Proteomes" id="UP000676325">
    <property type="component" value="Unassembled WGS sequence"/>
</dbReference>
<dbReference type="GO" id="GO:0005524">
    <property type="term" value="F:ATP binding"/>
    <property type="evidence" value="ECO:0007669"/>
    <property type="project" value="UniProtKB-KW"/>
</dbReference>
<evidence type="ECO:0000256" key="4">
    <source>
        <dbReference type="ARBA" id="ARBA00022741"/>
    </source>
</evidence>
<dbReference type="SMART" id="SM00220">
    <property type="entry name" value="S_TKc"/>
    <property type="match status" value="1"/>
</dbReference>
<feature type="domain" description="PASTA" evidence="12">
    <location>
        <begin position="417"/>
        <end position="479"/>
    </location>
</feature>
<keyword evidence="10" id="KW-0812">Transmembrane</keyword>
<feature type="compositionally biased region" description="Polar residues" evidence="9">
    <location>
        <begin position="460"/>
        <end position="469"/>
    </location>
</feature>
<evidence type="ECO:0000313" key="13">
    <source>
        <dbReference type="EMBL" id="MBR7826478.1"/>
    </source>
</evidence>
<comment type="catalytic activity">
    <reaction evidence="7">
        <text>L-threonyl-[protein] + ATP = O-phospho-L-threonyl-[protein] + ADP + H(+)</text>
        <dbReference type="Rhea" id="RHEA:46608"/>
        <dbReference type="Rhea" id="RHEA-COMP:11060"/>
        <dbReference type="Rhea" id="RHEA-COMP:11605"/>
        <dbReference type="ChEBI" id="CHEBI:15378"/>
        <dbReference type="ChEBI" id="CHEBI:30013"/>
        <dbReference type="ChEBI" id="CHEBI:30616"/>
        <dbReference type="ChEBI" id="CHEBI:61977"/>
        <dbReference type="ChEBI" id="CHEBI:456216"/>
        <dbReference type="EC" id="2.7.11.1"/>
    </reaction>
</comment>
<dbReference type="SMART" id="SM00740">
    <property type="entry name" value="PASTA"/>
    <property type="match status" value="3"/>
</dbReference>
<sequence length="608" mass="63649">MSTATVNLPPDDLKPGQVVDGRYRVEARLAHGGMATVYRAFDDRLDRAVALKVIEPGLARRPEYVARFIREAKSCAKLSHPNIVAVYDQSAIRPAPAGYGAAKQGTLAYLAMEYVPGSTLRQVLGRRGRLTPRQALQVLDAMLAGLGAAHRAGIVHRDVKPENVLINDAVLAQSHSYAAALKVTDFGLARSVAGSAEASTLGGSLPGGGLIGTASYLAPELVRFGTCDQRSDVYSAGIVLFELLTGHKPFVAATPVEVAQMHVTHRVPAPSAQLRGLDPAVDALVARATAREPDQRPADANALRSELRAVYANLPDAALDFGGSAERAEPTQQLRVDADGTRAGISPTRVDLSRQAVPPRSGLPPIAPRRDPDEPYRPVDDGGRRRSYRGLVVFLVIVVLAAAIGFGTWLWGSTHWQSMPDLTGLSQSQAEQALTSDGLKFTVKQSSSTTVGTGDVISTDPGSNHPVSDGSTVTLTVSTGPAQVSVPNVTGMTQSDATSQLKSAGFNVSVASTTQYSSSVAAGDVASYSPSGTQTQGSTITLTISAGAGQSTVPDVTGQNITDATNELEKDGFKVVTHHVTLVFNTVVNQSPGGGQTTTPGGTVTLYY</sequence>
<feature type="transmembrane region" description="Helical" evidence="10">
    <location>
        <begin position="391"/>
        <end position="412"/>
    </location>
</feature>
<dbReference type="InterPro" id="IPR005543">
    <property type="entry name" value="PASTA_dom"/>
</dbReference>
<dbReference type="InterPro" id="IPR000719">
    <property type="entry name" value="Prot_kinase_dom"/>
</dbReference>
<dbReference type="CDD" id="cd14014">
    <property type="entry name" value="STKc_PknB_like"/>
    <property type="match status" value="1"/>
</dbReference>
<evidence type="ECO:0000256" key="2">
    <source>
        <dbReference type="ARBA" id="ARBA00022527"/>
    </source>
</evidence>
<dbReference type="Gene3D" id="3.30.10.20">
    <property type="match status" value="3"/>
</dbReference>
<dbReference type="PROSITE" id="PS00108">
    <property type="entry name" value="PROTEIN_KINASE_ST"/>
    <property type="match status" value="1"/>
</dbReference>
<keyword evidence="10" id="KW-0472">Membrane</keyword>
<dbReference type="PANTHER" id="PTHR43289">
    <property type="entry name" value="MITOGEN-ACTIVATED PROTEIN KINASE KINASE KINASE 20-RELATED"/>
    <property type="match status" value="1"/>
</dbReference>
<dbReference type="InterPro" id="IPR008271">
    <property type="entry name" value="Ser/Thr_kinase_AS"/>
</dbReference>
<reference evidence="13" key="1">
    <citation type="submission" date="2021-04" db="EMBL/GenBank/DDBJ databases">
        <title>Genome based classification of Actinospica acidithermotolerans sp. nov., an actinobacterium isolated from an Indonesian hot spring.</title>
        <authorList>
            <person name="Kusuma A.B."/>
            <person name="Putra K.E."/>
            <person name="Nafisah S."/>
            <person name="Loh J."/>
            <person name="Nouioui I."/>
            <person name="Goodfellow M."/>
        </authorList>
    </citation>
    <scope>NUCLEOTIDE SEQUENCE</scope>
    <source>
        <strain evidence="13">MGRD01-02</strain>
    </source>
</reference>
<feature type="region of interest" description="Disordered" evidence="9">
    <location>
        <begin position="450"/>
        <end position="469"/>
    </location>
</feature>
<evidence type="ECO:0000256" key="1">
    <source>
        <dbReference type="ARBA" id="ARBA00012513"/>
    </source>
</evidence>
<proteinExistence type="predicted"/>
<dbReference type="RefSeq" id="WP_212517628.1">
    <property type="nucleotide sequence ID" value="NZ_JAGSOH010000018.1"/>
</dbReference>
<evidence type="ECO:0000259" key="11">
    <source>
        <dbReference type="PROSITE" id="PS50011"/>
    </source>
</evidence>
<dbReference type="AlphaFoldDB" id="A0A941E9H8"/>
<evidence type="ECO:0000256" key="7">
    <source>
        <dbReference type="ARBA" id="ARBA00047899"/>
    </source>
</evidence>
<evidence type="ECO:0000256" key="10">
    <source>
        <dbReference type="SAM" id="Phobius"/>
    </source>
</evidence>
<evidence type="ECO:0000256" key="9">
    <source>
        <dbReference type="SAM" id="MobiDB-lite"/>
    </source>
</evidence>
<dbReference type="Pfam" id="PF00069">
    <property type="entry name" value="Pkinase"/>
    <property type="match status" value="1"/>
</dbReference>
<protein>
    <recommendedName>
        <fullName evidence="1">non-specific serine/threonine protein kinase</fullName>
        <ecNumber evidence="1">2.7.11.1</ecNumber>
    </recommendedName>
</protein>
<evidence type="ECO:0000256" key="5">
    <source>
        <dbReference type="ARBA" id="ARBA00022777"/>
    </source>
</evidence>
<keyword evidence="3" id="KW-0808">Transferase</keyword>
<dbReference type="EMBL" id="JAGSOH010000018">
    <property type="protein sequence ID" value="MBR7826478.1"/>
    <property type="molecule type" value="Genomic_DNA"/>
</dbReference>
<dbReference type="Pfam" id="PF03793">
    <property type="entry name" value="PASTA"/>
    <property type="match status" value="3"/>
</dbReference>
<evidence type="ECO:0000256" key="6">
    <source>
        <dbReference type="ARBA" id="ARBA00022840"/>
    </source>
</evidence>
<keyword evidence="10" id="KW-1133">Transmembrane helix</keyword>
<organism evidence="13 14">
    <name type="scientific">Actinospica acidithermotolerans</name>
    <dbReference type="NCBI Taxonomy" id="2828514"/>
    <lineage>
        <taxon>Bacteria</taxon>
        <taxon>Bacillati</taxon>
        <taxon>Actinomycetota</taxon>
        <taxon>Actinomycetes</taxon>
        <taxon>Catenulisporales</taxon>
        <taxon>Actinospicaceae</taxon>
        <taxon>Actinospica</taxon>
    </lineage>
</organism>
<feature type="domain" description="Protein kinase" evidence="11">
    <location>
        <begin position="23"/>
        <end position="311"/>
    </location>
</feature>
<evidence type="ECO:0000256" key="8">
    <source>
        <dbReference type="ARBA" id="ARBA00048679"/>
    </source>
</evidence>
<keyword evidence="14" id="KW-1185">Reference proteome</keyword>
<keyword evidence="5 13" id="KW-0418">Kinase</keyword>
<feature type="domain" description="PASTA" evidence="12">
    <location>
        <begin position="480"/>
        <end position="546"/>
    </location>
</feature>
<evidence type="ECO:0000256" key="3">
    <source>
        <dbReference type="ARBA" id="ARBA00022679"/>
    </source>
</evidence>
<keyword evidence="6" id="KW-0067">ATP-binding</keyword>
<keyword evidence="2" id="KW-0723">Serine/threonine-protein kinase</keyword>
<evidence type="ECO:0000313" key="14">
    <source>
        <dbReference type="Proteomes" id="UP000676325"/>
    </source>
</evidence>
<dbReference type="Gene3D" id="3.30.200.20">
    <property type="entry name" value="Phosphorylase Kinase, domain 1"/>
    <property type="match status" value="1"/>
</dbReference>
<comment type="catalytic activity">
    <reaction evidence="8">
        <text>L-seryl-[protein] + ATP = O-phospho-L-seryl-[protein] + ADP + H(+)</text>
        <dbReference type="Rhea" id="RHEA:17989"/>
        <dbReference type="Rhea" id="RHEA-COMP:9863"/>
        <dbReference type="Rhea" id="RHEA-COMP:11604"/>
        <dbReference type="ChEBI" id="CHEBI:15378"/>
        <dbReference type="ChEBI" id="CHEBI:29999"/>
        <dbReference type="ChEBI" id="CHEBI:30616"/>
        <dbReference type="ChEBI" id="CHEBI:83421"/>
        <dbReference type="ChEBI" id="CHEBI:456216"/>
        <dbReference type="EC" id="2.7.11.1"/>
    </reaction>
</comment>